<dbReference type="EMBL" id="SPQC01000030">
    <property type="protein sequence ID" value="TFU21589.1"/>
    <property type="molecule type" value="Genomic_DNA"/>
</dbReference>
<comment type="cofactor">
    <cofactor evidence="2">
        <name>Zn(2+)</name>
        <dbReference type="ChEBI" id="CHEBI:29105"/>
    </cofactor>
    <text evidence="2">Binds 1 zinc ion per subunit.</text>
</comment>
<proteinExistence type="inferred from homology"/>
<gene>
    <name evidence="2 3" type="primary">mca</name>
    <name evidence="3" type="ORF">E4U03_08690</name>
</gene>
<dbReference type="Gene3D" id="3.40.50.10320">
    <property type="entry name" value="LmbE-like"/>
    <property type="match status" value="1"/>
</dbReference>
<comment type="catalytic activity">
    <reaction evidence="2">
        <text>mycothiol S-conjugate + H2O = an N-acetyl-L-cysteine-S-conjugate + 1D-myo-inositol 2-amino-2-deoxy-alpha-D-glucopyranoside</text>
        <dbReference type="Rhea" id="RHEA:36543"/>
        <dbReference type="ChEBI" id="CHEBI:15377"/>
        <dbReference type="ChEBI" id="CHEBI:58718"/>
        <dbReference type="ChEBI" id="CHEBI:58886"/>
        <dbReference type="ChEBI" id="CHEBI:59633"/>
        <dbReference type="EC" id="3.5.1.115"/>
    </reaction>
</comment>
<dbReference type="SUPFAM" id="SSF102588">
    <property type="entry name" value="LmbE-like"/>
    <property type="match status" value="1"/>
</dbReference>
<dbReference type="HAMAP" id="MF_01482">
    <property type="entry name" value="Mca"/>
    <property type="match status" value="1"/>
</dbReference>
<dbReference type="GO" id="GO:0016811">
    <property type="term" value="F:hydrolase activity, acting on carbon-nitrogen (but not peptide) bonds, in linear amides"/>
    <property type="evidence" value="ECO:0007669"/>
    <property type="project" value="TreeGrafter"/>
</dbReference>
<dbReference type="PANTHER" id="PTHR12993">
    <property type="entry name" value="N-ACETYLGLUCOSAMINYL-PHOSPHATIDYLINOSITOL DE-N-ACETYLASE-RELATED"/>
    <property type="match status" value="1"/>
</dbReference>
<feature type="binding site" evidence="2">
    <location>
        <position position="41"/>
    </location>
    <ligand>
        <name>Zn(2+)</name>
        <dbReference type="ChEBI" id="CHEBI:29105"/>
    </ligand>
</feature>
<feature type="binding site" evidence="2">
    <location>
        <position position="169"/>
    </location>
    <ligand>
        <name>Zn(2+)</name>
        <dbReference type="ChEBI" id="CHEBI:29105"/>
    </ligand>
</feature>
<dbReference type="PANTHER" id="PTHR12993:SF11">
    <property type="entry name" value="N-ACETYLGLUCOSAMINYL-PHOSPHATIDYLINOSITOL DE-N-ACETYLASE"/>
    <property type="match status" value="1"/>
</dbReference>
<name>A0A4Y9F245_9MICC</name>
<comment type="similarity">
    <text evidence="2">Belongs to the MshB deacetylase family. Mca subfamily.</text>
</comment>
<dbReference type="GO" id="GO:0008270">
    <property type="term" value="F:zinc ion binding"/>
    <property type="evidence" value="ECO:0007669"/>
    <property type="project" value="UniProtKB-UniRule"/>
</dbReference>
<evidence type="ECO:0000256" key="1">
    <source>
        <dbReference type="ARBA" id="ARBA00022833"/>
    </source>
</evidence>
<protein>
    <recommendedName>
        <fullName evidence="2">Mycothiol S-conjugate amidase</fullName>
        <ecNumber evidence="2">3.5.1.115</ecNumber>
    </recommendedName>
</protein>
<organism evidence="3 4">
    <name type="scientific">Rothia nasimurium</name>
    <dbReference type="NCBI Taxonomy" id="85336"/>
    <lineage>
        <taxon>Bacteria</taxon>
        <taxon>Bacillati</taxon>
        <taxon>Actinomycetota</taxon>
        <taxon>Actinomycetes</taxon>
        <taxon>Micrococcales</taxon>
        <taxon>Micrococcaceae</taxon>
        <taxon>Rothia</taxon>
    </lineage>
</organism>
<evidence type="ECO:0000313" key="4">
    <source>
        <dbReference type="Proteomes" id="UP000297951"/>
    </source>
</evidence>
<reference evidence="3 4" key="1">
    <citation type="submission" date="2019-03" db="EMBL/GenBank/DDBJ databases">
        <title>Diversity of the mouse oral microbiome.</title>
        <authorList>
            <person name="Joseph S."/>
            <person name="Aduse-Opoku J."/>
            <person name="Curtis M."/>
            <person name="Wade W."/>
            <person name="Hashim A."/>
        </authorList>
    </citation>
    <scope>NUCLEOTIDE SEQUENCE [LARGE SCALE GENOMIC DNA]</scope>
    <source>
        <strain evidence="4">irhom_31</strain>
    </source>
</reference>
<dbReference type="NCBIfam" id="TIGR03446">
    <property type="entry name" value="mycothiol_Mca"/>
    <property type="match status" value="1"/>
</dbReference>
<dbReference type="InterPro" id="IPR003737">
    <property type="entry name" value="GlcNAc_PI_deacetylase-related"/>
</dbReference>
<dbReference type="GO" id="GO:0010126">
    <property type="term" value="P:mycothiol metabolic process"/>
    <property type="evidence" value="ECO:0007669"/>
    <property type="project" value="UniProtKB-UniRule"/>
</dbReference>
<accession>A0A4Y9F245</accession>
<dbReference type="EC" id="3.5.1.115" evidence="2"/>
<keyword evidence="2" id="KW-0479">Metal-binding</keyword>
<dbReference type="AlphaFoldDB" id="A0A4Y9F245"/>
<comment type="caution">
    <text evidence="3">The sequence shown here is derived from an EMBL/GenBank/DDBJ whole genome shotgun (WGS) entry which is preliminary data.</text>
</comment>
<sequence>MEFCMSNTESPAPGFDPSLLAPLKDDYTGLRILAVHAHPDDESSKGASTMAAYVARGARVMVASMTGGERGDILNEAVNNNPAAHRDLAGVRRAEMKQAAEVLGIEHRWIGFVDSGLPEGDPLPPLPYGSFASLPLEQASAPLVRLVRDFKPHVILTYDEIGGYPHPDHIMTHRVSVEAFERAGDADAYPGTGEPWQVSKIYYDRAFNFDRVMAFHNYLESAGLESPFAQWVAMSMEEDIGGHRPPVSRHQTTTRISSADYFEKRDAALLAHQSQVAPDSLFFAVSPEVQRKIWPFEDYVLAQSRVESELPETCFSTGIDYHS</sequence>
<comment type="function">
    <text evidence="2">A mycothiol (MSH, N-acetylcysteinyl-glucosaminyl-inositol) S-conjugate amidase, it recycles conjugated MSH to the N-acetyl cysteine conjugate (AcCys S-conjugate, a mercapturic acid) and the MSH precursor. Involved in MSH-dependent detoxification of a number of alkylating agents and antibiotics.</text>
</comment>
<dbReference type="InterPro" id="IPR024078">
    <property type="entry name" value="LmbE-like_dom_sf"/>
</dbReference>
<dbReference type="GO" id="GO:0010127">
    <property type="term" value="P:mycothiol-dependent detoxification"/>
    <property type="evidence" value="ECO:0007669"/>
    <property type="project" value="UniProtKB-UniRule"/>
</dbReference>
<dbReference type="Proteomes" id="UP000297951">
    <property type="component" value="Unassembled WGS sequence"/>
</dbReference>
<dbReference type="STRING" id="85336.A7979_06610"/>
<keyword evidence="1 2" id="KW-0862">Zinc</keyword>
<dbReference type="Pfam" id="PF02585">
    <property type="entry name" value="PIG-L"/>
    <property type="match status" value="1"/>
</dbReference>
<evidence type="ECO:0000256" key="2">
    <source>
        <dbReference type="HAMAP-Rule" id="MF_01482"/>
    </source>
</evidence>
<dbReference type="InterPro" id="IPR017811">
    <property type="entry name" value="Mca"/>
</dbReference>
<keyword evidence="2" id="KW-0378">Hydrolase</keyword>
<evidence type="ECO:0000313" key="3">
    <source>
        <dbReference type="EMBL" id="TFU21589.1"/>
    </source>
</evidence>
<dbReference type="OrthoDB" id="158614at2"/>
<feature type="binding site" evidence="2">
    <location>
        <position position="38"/>
    </location>
    <ligand>
        <name>Zn(2+)</name>
        <dbReference type="ChEBI" id="CHEBI:29105"/>
    </ligand>
</feature>
<comment type="subunit">
    <text evidence="2">Monomer.</text>
</comment>